<dbReference type="EMBL" id="KN817522">
    <property type="protein sequence ID" value="KJA28138.1"/>
    <property type="molecule type" value="Genomic_DNA"/>
</dbReference>
<gene>
    <name evidence="3" type="ORF">HYPSUDRAFT_803803</name>
</gene>
<name>A0A0D2MVY9_HYPSF</name>
<evidence type="ECO:0000256" key="1">
    <source>
        <dbReference type="SAM" id="MobiDB-lite"/>
    </source>
</evidence>
<dbReference type="Proteomes" id="UP000054270">
    <property type="component" value="Unassembled WGS sequence"/>
</dbReference>
<reference evidence="4" key="1">
    <citation type="submission" date="2014-04" db="EMBL/GenBank/DDBJ databases">
        <title>Evolutionary Origins and Diversification of the Mycorrhizal Mutualists.</title>
        <authorList>
            <consortium name="DOE Joint Genome Institute"/>
            <consortium name="Mycorrhizal Genomics Consortium"/>
            <person name="Kohler A."/>
            <person name="Kuo A."/>
            <person name="Nagy L.G."/>
            <person name="Floudas D."/>
            <person name="Copeland A."/>
            <person name="Barry K.W."/>
            <person name="Cichocki N."/>
            <person name="Veneault-Fourrey C."/>
            <person name="LaButti K."/>
            <person name="Lindquist E.A."/>
            <person name="Lipzen A."/>
            <person name="Lundell T."/>
            <person name="Morin E."/>
            <person name="Murat C."/>
            <person name="Riley R."/>
            <person name="Ohm R."/>
            <person name="Sun H."/>
            <person name="Tunlid A."/>
            <person name="Henrissat B."/>
            <person name="Grigoriev I.V."/>
            <person name="Hibbett D.S."/>
            <person name="Martin F."/>
        </authorList>
    </citation>
    <scope>NUCLEOTIDE SEQUENCE [LARGE SCALE GENOMIC DNA]</scope>
    <source>
        <strain evidence="4">FD-334 SS-4</strain>
    </source>
</reference>
<dbReference type="GO" id="GO:0006673">
    <property type="term" value="P:inositol phosphoceramide metabolic process"/>
    <property type="evidence" value="ECO:0007669"/>
    <property type="project" value="InterPro"/>
</dbReference>
<feature type="transmembrane region" description="Helical" evidence="2">
    <location>
        <begin position="159"/>
        <end position="182"/>
    </location>
</feature>
<dbReference type="PANTHER" id="PTHR28077">
    <property type="entry name" value="INOSITOL PHOSPHORYLCERAMIDE SYNTHASE REGULATORY SUBUNIT KEI1"/>
    <property type="match status" value="1"/>
</dbReference>
<dbReference type="GO" id="GO:0000139">
    <property type="term" value="C:Golgi membrane"/>
    <property type="evidence" value="ECO:0007669"/>
    <property type="project" value="TreeGrafter"/>
</dbReference>
<dbReference type="OMA" id="AWTVFFA"/>
<evidence type="ECO:0000313" key="3">
    <source>
        <dbReference type="EMBL" id="KJA28138.1"/>
    </source>
</evidence>
<organism evidence="3 4">
    <name type="scientific">Hypholoma sublateritium (strain FD-334 SS-4)</name>
    <dbReference type="NCBI Taxonomy" id="945553"/>
    <lineage>
        <taxon>Eukaryota</taxon>
        <taxon>Fungi</taxon>
        <taxon>Dikarya</taxon>
        <taxon>Basidiomycota</taxon>
        <taxon>Agaricomycotina</taxon>
        <taxon>Agaricomycetes</taxon>
        <taxon>Agaricomycetidae</taxon>
        <taxon>Agaricales</taxon>
        <taxon>Agaricineae</taxon>
        <taxon>Strophariaceae</taxon>
        <taxon>Hypholoma</taxon>
    </lineage>
</organism>
<dbReference type="GO" id="GO:0070917">
    <property type="term" value="F:inositol phosphoceramide synthase regulator activity"/>
    <property type="evidence" value="ECO:0007669"/>
    <property type="project" value="InterPro"/>
</dbReference>
<feature type="region of interest" description="Disordered" evidence="1">
    <location>
        <begin position="288"/>
        <end position="332"/>
    </location>
</feature>
<protein>
    <recommendedName>
        <fullName evidence="5">DUF1753-domain-containing protein</fullName>
    </recommendedName>
</protein>
<proteinExistence type="predicted"/>
<dbReference type="Pfam" id="PF08552">
    <property type="entry name" value="Kei1"/>
    <property type="match status" value="1"/>
</dbReference>
<accession>A0A0D2MVY9</accession>
<dbReference type="STRING" id="945553.A0A0D2MVY9"/>
<evidence type="ECO:0008006" key="5">
    <source>
        <dbReference type="Google" id="ProtNLM"/>
    </source>
</evidence>
<dbReference type="OrthoDB" id="3338076at2759"/>
<dbReference type="GO" id="GO:0070916">
    <property type="term" value="C:inositol phosphoceramide synthase complex"/>
    <property type="evidence" value="ECO:0007669"/>
    <property type="project" value="TreeGrafter"/>
</dbReference>
<evidence type="ECO:0000256" key="2">
    <source>
        <dbReference type="SAM" id="Phobius"/>
    </source>
</evidence>
<keyword evidence="2" id="KW-1133">Transmembrane helix</keyword>
<dbReference type="InterPro" id="IPR013862">
    <property type="entry name" value="Kei1"/>
</dbReference>
<sequence>MKLMLRPEWRLWPLSSFLGLLDLKTGVTIALLFALLNKVAGVYGLIAVLTGAGGSFAQLSLYIYSALALIALAWGLRVEEPKKTLYFAHLFFADHIFSTSWTIFFAIVWWLWTPHDGRQQANSSAQKEMMDLGNSSAPHLTPEQRKDAAMAIWNHEKGLAAAVIIGAWLFKIYFAMLIYSYALHLRKGSYRNLPLSRSVAAASTAASHTAYDALANQEDEEIEDFYRVPLRTPPASSHRRGASNNTSVTSFADFVSAPGRTPRKKGFGSVSLARDRDIEEEDVLFDEDDTTYAASNSSRSHSKVGTDSSTTAANSDEERAAGFAADFAKGRR</sequence>
<keyword evidence="4" id="KW-1185">Reference proteome</keyword>
<dbReference type="PANTHER" id="PTHR28077:SF1">
    <property type="entry name" value="INOSITOL PHOSPHORYLCERAMIDE SYNTHASE REGULATORY SUBUNIT KEI1"/>
    <property type="match status" value="1"/>
</dbReference>
<feature type="transmembrane region" description="Helical" evidence="2">
    <location>
        <begin position="86"/>
        <end position="112"/>
    </location>
</feature>
<dbReference type="AlphaFoldDB" id="A0A0D2MVY9"/>
<keyword evidence="2" id="KW-0472">Membrane</keyword>
<keyword evidence="2" id="KW-0812">Transmembrane</keyword>
<feature type="compositionally biased region" description="Polar residues" evidence="1">
    <location>
        <begin position="292"/>
        <end position="314"/>
    </location>
</feature>
<evidence type="ECO:0000313" key="4">
    <source>
        <dbReference type="Proteomes" id="UP000054270"/>
    </source>
</evidence>
<feature type="transmembrane region" description="Helical" evidence="2">
    <location>
        <begin position="42"/>
        <end position="74"/>
    </location>
</feature>